<keyword evidence="3" id="KW-0378">Hydrolase</keyword>
<dbReference type="InterPro" id="IPR039123">
    <property type="entry name" value="PPTC7"/>
</dbReference>
<keyword evidence="3" id="KW-0904">Protein phosphatase</keyword>
<organism evidence="6 7">
    <name type="scientific">Musa troglodytarum</name>
    <name type="common">fe'i banana</name>
    <dbReference type="NCBI Taxonomy" id="320322"/>
    <lineage>
        <taxon>Eukaryota</taxon>
        <taxon>Viridiplantae</taxon>
        <taxon>Streptophyta</taxon>
        <taxon>Embryophyta</taxon>
        <taxon>Tracheophyta</taxon>
        <taxon>Spermatophyta</taxon>
        <taxon>Magnoliopsida</taxon>
        <taxon>Liliopsida</taxon>
        <taxon>Zingiberales</taxon>
        <taxon>Musaceae</taxon>
        <taxon>Musa</taxon>
    </lineage>
</organism>
<feature type="region of interest" description="Disordered" evidence="4">
    <location>
        <begin position="365"/>
        <end position="392"/>
    </location>
</feature>
<dbReference type="EMBL" id="CP097509">
    <property type="protein sequence ID" value="URE19355.1"/>
    <property type="molecule type" value="Genomic_DNA"/>
</dbReference>
<evidence type="ECO:0000313" key="7">
    <source>
        <dbReference type="Proteomes" id="UP001055439"/>
    </source>
</evidence>
<feature type="domain" description="PPM-type phosphatase" evidence="5">
    <location>
        <begin position="399"/>
        <end position="637"/>
    </location>
</feature>
<dbReference type="GO" id="GO:0004722">
    <property type="term" value="F:protein serine/threonine phosphatase activity"/>
    <property type="evidence" value="ECO:0007669"/>
    <property type="project" value="UniProtKB-EC"/>
</dbReference>
<dbReference type="SMART" id="SM00331">
    <property type="entry name" value="PP2C_SIG"/>
    <property type="match status" value="1"/>
</dbReference>
<protein>
    <recommendedName>
        <fullName evidence="3">Protein phosphatase</fullName>
        <ecNumber evidence="3">3.1.3.16</ecNumber>
    </recommendedName>
</protein>
<comment type="cofactor">
    <cofactor evidence="3">
        <name>Mg(2+)</name>
        <dbReference type="ChEBI" id="CHEBI:18420"/>
    </cofactor>
</comment>
<dbReference type="PROSITE" id="PS51746">
    <property type="entry name" value="PPM_2"/>
    <property type="match status" value="1"/>
</dbReference>
<reference evidence="6" key="1">
    <citation type="submission" date="2022-05" db="EMBL/GenBank/DDBJ databases">
        <title>The Musa troglodytarum L. genome provides insights into the mechanism of non-climacteric behaviour and enrichment of carotenoids.</title>
        <authorList>
            <person name="Wang J."/>
        </authorList>
    </citation>
    <scope>NUCLEOTIDE SEQUENCE</scope>
    <source>
        <tissue evidence="6">Leaf</tissue>
    </source>
</reference>
<comment type="similarity">
    <text evidence="3">Belongs to the PP2C family.</text>
</comment>
<dbReference type="PANTHER" id="PTHR12320:SF83">
    <property type="entry name" value="PROTEIN PHOSPHATASE 2C 55-RELATED"/>
    <property type="match status" value="1"/>
</dbReference>
<proteinExistence type="inferred from homology"/>
<dbReference type="InterPro" id="IPR036457">
    <property type="entry name" value="PPM-type-like_dom_sf"/>
</dbReference>
<evidence type="ECO:0000256" key="3">
    <source>
        <dbReference type="RuleBase" id="RU366020"/>
    </source>
</evidence>
<dbReference type="Pfam" id="PF13672">
    <property type="entry name" value="PP2C_2"/>
    <property type="match status" value="1"/>
</dbReference>
<dbReference type="InterPro" id="IPR025150">
    <property type="entry name" value="GH123_cat"/>
</dbReference>
<dbReference type="AlphaFoldDB" id="A0A9E7KL85"/>
<keyword evidence="3" id="KW-0479">Metal-binding</keyword>
<comment type="catalytic activity">
    <reaction evidence="2 3">
        <text>O-phospho-L-threonyl-[protein] + H2O = L-threonyl-[protein] + phosphate</text>
        <dbReference type="Rhea" id="RHEA:47004"/>
        <dbReference type="Rhea" id="RHEA-COMP:11060"/>
        <dbReference type="Rhea" id="RHEA-COMP:11605"/>
        <dbReference type="ChEBI" id="CHEBI:15377"/>
        <dbReference type="ChEBI" id="CHEBI:30013"/>
        <dbReference type="ChEBI" id="CHEBI:43474"/>
        <dbReference type="ChEBI" id="CHEBI:61977"/>
        <dbReference type="EC" id="3.1.3.16"/>
    </reaction>
</comment>
<dbReference type="Proteomes" id="UP001055439">
    <property type="component" value="Chromosome 7"/>
</dbReference>
<comment type="catalytic activity">
    <reaction evidence="1 3">
        <text>O-phospho-L-seryl-[protein] + H2O = L-seryl-[protein] + phosphate</text>
        <dbReference type="Rhea" id="RHEA:20629"/>
        <dbReference type="Rhea" id="RHEA-COMP:9863"/>
        <dbReference type="Rhea" id="RHEA-COMP:11604"/>
        <dbReference type="ChEBI" id="CHEBI:15377"/>
        <dbReference type="ChEBI" id="CHEBI:29999"/>
        <dbReference type="ChEBI" id="CHEBI:43474"/>
        <dbReference type="ChEBI" id="CHEBI:83421"/>
        <dbReference type="EC" id="3.1.3.16"/>
    </reaction>
</comment>
<evidence type="ECO:0000313" key="6">
    <source>
        <dbReference type="EMBL" id="URE19355.1"/>
    </source>
</evidence>
<sequence length="642" mass="70467">MAINWGSFLEWWTYVCMGPSDPQPNWHLGMRGTQHRAVMWRVWKEGGTGFLYWGANCYEKSLVASAEIKFRRGLPPGDGVLFYPGEVFSPSHDPIASIRLERILSGMQDIEYLKLYSSRYGREEGLALLEKTVSPPLPLSTLKPKANAPVCVLLFHPHPLLRHASSAFTRMPAHFPSKLFRFSVELLYRQRHTGLFQSHSFSSLVDCIRAFSSNDRPTAQSIVGTFYRMISVPSWIGASWHSCTHNVGSLVSESTQSSSCVLFERNMAFSCNPLPGGAEWVTHHQNRKMLGSFLSFHAYFSHGNFDYCSRLCKTLRIQELSSSNAVYKHIWSGAIGESFNLFSPNGIKVLSSSFSTSFSTGAASDMTLGGSTQEEQLDNSSGSSDSDQKKPSNRALKLLSGSCYLPHPDKEETGGEDAHFIWDEQAIGVADGVGGWADHGVDAGQYSRALMSHAADAIEEESKGSIDPLRVLEKAYVRTKAQGSSTACIIALTDQGIRAVNLGDSGFIVVRDGCTIFRSPVQQHDFNFTYQLESGNASDLPSAAQVFTFPVESGDVIVAGTDGLFDNLYNSEITAVVVHGIRAGLGPQVMAQKIAALARQRAQDKNRQTPFSTSAQEAGYRYYGGKLDDITVVVSYITAFGN</sequence>
<dbReference type="EC" id="3.1.3.16" evidence="3"/>
<feature type="compositionally biased region" description="Polar residues" evidence="4">
    <location>
        <begin position="369"/>
        <end position="385"/>
    </location>
</feature>
<dbReference type="SUPFAM" id="SSF81606">
    <property type="entry name" value="PP2C-like"/>
    <property type="match status" value="1"/>
</dbReference>
<keyword evidence="7" id="KW-1185">Reference proteome</keyword>
<comment type="cofactor">
    <cofactor evidence="3">
        <name>Mn(2+)</name>
        <dbReference type="ChEBI" id="CHEBI:29035"/>
    </cofactor>
</comment>
<evidence type="ECO:0000259" key="5">
    <source>
        <dbReference type="PROSITE" id="PS51746"/>
    </source>
</evidence>
<dbReference type="GO" id="GO:0046872">
    <property type="term" value="F:metal ion binding"/>
    <property type="evidence" value="ECO:0007669"/>
    <property type="project" value="UniProtKB-UniRule"/>
</dbReference>
<evidence type="ECO:0000256" key="1">
    <source>
        <dbReference type="ARBA" id="ARBA00047761"/>
    </source>
</evidence>
<gene>
    <name evidence="6" type="ORF">MUK42_12068</name>
</gene>
<keyword evidence="3" id="KW-0464">Manganese</keyword>
<accession>A0A9E7KL85</accession>
<dbReference type="Gene3D" id="3.60.40.10">
    <property type="entry name" value="PPM-type phosphatase domain"/>
    <property type="match status" value="2"/>
</dbReference>
<keyword evidence="3" id="KW-0460">Magnesium</keyword>
<dbReference type="InterPro" id="IPR001932">
    <property type="entry name" value="PPM-type_phosphatase-like_dom"/>
</dbReference>
<evidence type="ECO:0000256" key="4">
    <source>
        <dbReference type="SAM" id="MobiDB-lite"/>
    </source>
</evidence>
<name>A0A9E7KL85_9LILI</name>
<dbReference type="OrthoDB" id="60843at2759"/>
<dbReference type="SMART" id="SM00332">
    <property type="entry name" value="PP2Cc"/>
    <property type="match status" value="1"/>
</dbReference>
<dbReference type="PANTHER" id="PTHR12320">
    <property type="entry name" value="PROTEIN PHOSPHATASE 2C"/>
    <property type="match status" value="1"/>
</dbReference>
<evidence type="ECO:0000256" key="2">
    <source>
        <dbReference type="ARBA" id="ARBA00048336"/>
    </source>
</evidence>
<dbReference type="Pfam" id="PF13320">
    <property type="entry name" value="GH123_cat"/>
    <property type="match status" value="1"/>
</dbReference>